<sequence>MPALDHPLIDHFLDALWLEKGLSEHTRSAYRSDLAHFNGWLQERGLELPDAGREVILDHLAWRLDAGYVARSTARFLSGLRGFYRFLLRENLIATDPTLQVEMPKLGRPLPKSLSEADVEALLAAPELGEPIGLRDRAMLEVLYACGLRVTELISLTLEQVNLRQGVLRVFGKGSKERLVPLGEEAIIWIERYVREARPFLLDGKPSDVLFPSQRGEQMTRQTFWYRIKHQAKVAGIAKSLSPHTLRHAFATHLLNHGADLRVVQMLLGHSDLSTTQIYIHIARARLQELHAQHHPRG</sequence>
<dbReference type="Proteomes" id="UP000284021">
    <property type="component" value="Unassembled WGS sequence"/>
</dbReference>
<dbReference type="Gene3D" id="1.10.443.10">
    <property type="entry name" value="Intergrase catalytic core"/>
    <property type="match status" value="1"/>
</dbReference>
<feature type="active site" evidence="11">
    <location>
        <position position="149"/>
    </location>
</feature>
<evidence type="ECO:0000256" key="2">
    <source>
        <dbReference type="ARBA" id="ARBA00010450"/>
    </source>
</evidence>
<dbReference type="InterPro" id="IPR002104">
    <property type="entry name" value="Integrase_catalytic"/>
</dbReference>
<comment type="subunit">
    <text evidence="11">Forms a cyclic heterotetrameric complex composed of two molecules of XerC and two molecules of XerD.</text>
</comment>
<evidence type="ECO:0000313" key="15">
    <source>
        <dbReference type="Proteomes" id="UP000284021"/>
    </source>
</evidence>
<reference evidence="14 15" key="1">
    <citation type="submission" date="2018-09" db="EMBL/GenBank/DDBJ databases">
        <authorList>
            <person name="Zhu H."/>
        </authorList>
    </citation>
    <scope>NUCLEOTIDE SEQUENCE [LARGE SCALE GENOMIC DNA]</scope>
    <source>
        <strain evidence="14 15">K1S02-6</strain>
    </source>
</reference>
<dbReference type="InterPro" id="IPR013762">
    <property type="entry name" value="Integrase-like_cat_sf"/>
</dbReference>
<dbReference type="Pfam" id="PF02899">
    <property type="entry name" value="Phage_int_SAM_1"/>
    <property type="match status" value="1"/>
</dbReference>
<comment type="subcellular location">
    <subcellularLocation>
        <location evidence="1 11">Cytoplasm</location>
    </subcellularLocation>
</comment>
<dbReference type="Pfam" id="PF00589">
    <property type="entry name" value="Phage_integrase"/>
    <property type="match status" value="1"/>
</dbReference>
<evidence type="ECO:0000259" key="12">
    <source>
        <dbReference type="PROSITE" id="PS51898"/>
    </source>
</evidence>
<dbReference type="RefSeq" id="WP_119955916.1">
    <property type="nucleotide sequence ID" value="NZ_QYUR01000006.1"/>
</dbReference>
<keyword evidence="6 11" id="KW-0159">Chromosome partition</keyword>
<dbReference type="AlphaFoldDB" id="A0A418XCK9"/>
<dbReference type="OrthoDB" id="9801717at2"/>
<comment type="similarity">
    <text evidence="2 11">Belongs to the 'phage' integrase family. XerD subfamily.</text>
</comment>
<keyword evidence="10 11" id="KW-0131">Cell cycle</keyword>
<keyword evidence="4 11" id="KW-0963">Cytoplasm</keyword>
<accession>A0A418XCK9</accession>
<dbReference type="EMBL" id="QYUR01000006">
    <property type="protein sequence ID" value="RJG10231.1"/>
    <property type="molecule type" value="Genomic_DNA"/>
</dbReference>
<keyword evidence="8 11" id="KW-0238">DNA-binding</keyword>
<organism evidence="14 15">
    <name type="scientific">Pseudomonas cavernicola</name>
    <dbReference type="NCBI Taxonomy" id="2320866"/>
    <lineage>
        <taxon>Bacteria</taxon>
        <taxon>Pseudomonadati</taxon>
        <taxon>Pseudomonadota</taxon>
        <taxon>Gammaproteobacteria</taxon>
        <taxon>Pseudomonadales</taxon>
        <taxon>Pseudomonadaceae</taxon>
        <taxon>Pseudomonas</taxon>
    </lineage>
</organism>
<gene>
    <name evidence="11 14" type="primary">xerD</name>
    <name evidence="14" type="ORF">D3879_19585</name>
</gene>
<keyword evidence="7 11" id="KW-0229">DNA integration</keyword>
<evidence type="ECO:0000256" key="5">
    <source>
        <dbReference type="ARBA" id="ARBA00022618"/>
    </source>
</evidence>
<dbReference type="HAMAP" id="MF_01807">
    <property type="entry name" value="Recomb_XerD"/>
    <property type="match status" value="1"/>
</dbReference>
<dbReference type="InterPro" id="IPR050090">
    <property type="entry name" value="Tyrosine_recombinase_XerCD"/>
</dbReference>
<dbReference type="GO" id="GO:0051301">
    <property type="term" value="P:cell division"/>
    <property type="evidence" value="ECO:0007669"/>
    <property type="project" value="UniProtKB-KW"/>
</dbReference>
<dbReference type="InterPro" id="IPR023009">
    <property type="entry name" value="Tyrosine_recombinase_XerC/XerD"/>
</dbReference>
<dbReference type="PROSITE" id="PS51900">
    <property type="entry name" value="CB"/>
    <property type="match status" value="1"/>
</dbReference>
<evidence type="ECO:0000256" key="7">
    <source>
        <dbReference type="ARBA" id="ARBA00022908"/>
    </source>
</evidence>
<dbReference type="GO" id="GO:0007059">
    <property type="term" value="P:chromosome segregation"/>
    <property type="evidence" value="ECO:0007669"/>
    <property type="project" value="UniProtKB-UniRule"/>
</dbReference>
<feature type="active site" evidence="11">
    <location>
        <position position="247"/>
    </location>
</feature>
<dbReference type="CDD" id="cd00798">
    <property type="entry name" value="INT_XerDC_C"/>
    <property type="match status" value="1"/>
</dbReference>
<dbReference type="GO" id="GO:0003677">
    <property type="term" value="F:DNA binding"/>
    <property type="evidence" value="ECO:0007669"/>
    <property type="project" value="UniProtKB-UniRule"/>
</dbReference>
<dbReference type="SUPFAM" id="SSF56349">
    <property type="entry name" value="DNA breaking-rejoining enzymes"/>
    <property type="match status" value="1"/>
</dbReference>
<evidence type="ECO:0000256" key="6">
    <source>
        <dbReference type="ARBA" id="ARBA00022829"/>
    </source>
</evidence>
<evidence type="ECO:0000313" key="14">
    <source>
        <dbReference type="EMBL" id="RJG10231.1"/>
    </source>
</evidence>
<keyword evidence="15" id="KW-1185">Reference proteome</keyword>
<dbReference type="GO" id="GO:0006313">
    <property type="term" value="P:DNA transposition"/>
    <property type="evidence" value="ECO:0007669"/>
    <property type="project" value="UniProtKB-UniRule"/>
</dbReference>
<evidence type="ECO:0000256" key="3">
    <source>
        <dbReference type="ARBA" id="ARBA00015810"/>
    </source>
</evidence>
<dbReference type="NCBIfam" id="NF001399">
    <property type="entry name" value="PRK00283.1"/>
    <property type="match status" value="1"/>
</dbReference>
<dbReference type="GO" id="GO:0005737">
    <property type="term" value="C:cytoplasm"/>
    <property type="evidence" value="ECO:0007669"/>
    <property type="project" value="UniProtKB-SubCell"/>
</dbReference>
<feature type="active site" evidence="11">
    <location>
        <position position="270"/>
    </location>
</feature>
<dbReference type="InterPro" id="IPR004107">
    <property type="entry name" value="Integrase_SAM-like_N"/>
</dbReference>
<evidence type="ECO:0000256" key="11">
    <source>
        <dbReference type="HAMAP-Rule" id="MF_01807"/>
    </source>
</evidence>
<evidence type="ECO:0000256" key="4">
    <source>
        <dbReference type="ARBA" id="ARBA00022490"/>
    </source>
</evidence>
<dbReference type="PROSITE" id="PS51898">
    <property type="entry name" value="TYR_RECOMBINASE"/>
    <property type="match status" value="1"/>
</dbReference>
<comment type="function">
    <text evidence="11">Site-specific tyrosine recombinase, which acts by catalyzing the cutting and rejoining of the recombining DNA molecules. The XerC-XerD complex is essential to convert dimers of the bacterial chromosome into monomers to permit their segregation at cell division. It also contributes to the segregational stability of plasmids.</text>
</comment>
<evidence type="ECO:0000256" key="10">
    <source>
        <dbReference type="ARBA" id="ARBA00023306"/>
    </source>
</evidence>
<dbReference type="InterPro" id="IPR044068">
    <property type="entry name" value="CB"/>
</dbReference>
<feature type="domain" description="Core-binding (CB)" evidence="13">
    <location>
        <begin position="3"/>
        <end position="88"/>
    </location>
</feature>
<comment type="caution">
    <text evidence="14">The sequence shown here is derived from an EMBL/GenBank/DDBJ whole genome shotgun (WGS) entry which is preliminary data.</text>
</comment>
<dbReference type="Gene3D" id="1.10.150.130">
    <property type="match status" value="1"/>
</dbReference>
<evidence type="ECO:0000256" key="8">
    <source>
        <dbReference type="ARBA" id="ARBA00023125"/>
    </source>
</evidence>
<dbReference type="PANTHER" id="PTHR30349">
    <property type="entry name" value="PHAGE INTEGRASE-RELATED"/>
    <property type="match status" value="1"/>
</dbReference>
<feature type="active site" description="O-(3'-phospho-DNA)-tyrosine intermediate" evidence="11">
    <location>
        <position position="279"/>
    </location>
</feature>
<keyword evidence="9 11" id="KW-0233">DNA recombination</keyword>
<feature type="active site" evidence="11">
    <location>
        <position position="244"/>
    </location>
</feature>
<dbReference type="HAMAP" id="MF_01808">
    <property type="entry name" value="Recomb_XerC_XerD"/>
    <property type="match status" value="1"/>
</dbReference>
<dbReference type="NCBIfam" id="TIGR02225">
    <property type="entry name" value="recomb_XerD"/>
    <property type="match status" value="1"/>
</dbReference>
<dbReference type="PANTHER" id="PTHR30349:SF90">
    <property type="entry name" value="TYROSINE RECOMBINASE XERD"/>
    <property type="match status" value="1"/>
</dbReference>
<dbReference type="InterPro" id="IPR011932">
    <property type="entry name" value="Recomb_XerD"/>
</dbReference>
<proteinExistence type="inferred from homology"/>
<feature type="active site" evidence="11">
    <location>
        <position position="173"/>
    </location>
</feature>
<evidence type="ECO:0000256" key="1">
    <source>
        <dbReference type="ARBA" id="ARBA00004496"/>
    </source>
</evidence>
<dbReference type="GO" id="GO:0009037">
    <property type="term" value="F:tyrosine-based site-specific recombinase activity"/>
    <property type="evidence" value="ECO:0007669"/>
    <property type="project" value="UniProtKB-UniRule"/>
</dbReference>
<evidence type="ECO:0000256" key="9">
    <source>
        <dbReference type="ARBA" id="ARBA00023172"/>
    </source>
</evidence>
<evidence type="ECO:0000259" key="13">
    <source>
        <dbReference type="PROSITE" id="PS51900"/>
    </source>
</evidence>
<dbReference type="InterPro" id="IPR010998">
    <property type="entry name" value="Integrase_recombinase_N"/>
</dbReference>
<name>A0A418XCK9_9PSED</name>
<dbReference type="SUPFAM" id="SSF47823">
    <property type="entry name" value="lambda integrase-like, N-terminal domain"/>
    <property type="match status" value="1"/>
</dbReference>
<protein>
    <recommendedName>
        <fullName evidence="3 11">Tyrosine recombinase XerD</fullName>
    </recommendedName>
</protein>
<feature type="domain" description="Tyr recombinase" evidence="12">
    <location>
        <begin position="109"/>
        <end position="292"/>
    </location>
</feature>
<dbReference type="InterPro" id="IPR011010">
    <property type="entry name" value="DNA_brk_join_enz"/>
</dbReference>
<keyword evidence="5 11" id="KW-0132">Cell division</keyword>